<dbReference type="SUPFAM" id="SSF51182">
    <property type="entry name" value="RmlC-like cupins"/>
    <property type="match status" value="1"/>
</dbReference>
<sequence>MWHDCGMEVIPRAEHQDRLARVLHTLRMCSTFYCHAELSEPWALEMPAIADSVSFHVVTAGTCWLRLPEADPIEMRAGDLALVPHGLGHDLLSEADAHHGPRVDQLPQEYVNPRYSILKYGGPGRAAQLICGIVSFDDPAARELMRTLPAVLFIGGDTLSTASSIKDTLRLMAGELSHPQIGGEAVATRLADILVVQAIRSWLMNGATTPAGWLRALEDERIGRVIEAIHHNPGNMWSLDRLAQLATMSRSSFSNRFTTLTGEAPIAYLTRWRMSIAASRLRDEDITATRLAAELGYRSEAAFNRAFTRINGQTPGSVRRRQRQ</sequence>
<dbReference type="SUPFAM" id="SSF46689">
    <property type="entry name" value="Homeodomain-like"/>
    <property type="match status" value="2"/>
</dbReference>
<dbReference type="InterPro" id="IPR050204">
    <property type="entry name" value="AraC_XylS_family_regulators"/>
</dbReference>
<keyword evidence="2" id="KW-0238">DNA-binding</keyword>
<gene>
    <name evidence="5" type="ORF">AE0388_0458</name>
</gene>
<evidence type="ECO:0000313" key="6">
    <source>
        <dbReference type="Proteomes" id="UP000031488"/>
    </source>
</evidence>
<name>A0A0B9A565_BRELN</name>
<dbReference type="GO" id="GO:0003700">
    <property type="term" value="F:DNA-binding transcription factor activity"/>
    <property type="evidence" value="ECO:0007669"/>
    <property type="project" value="InterPro"/>
</dbReference>
<dbReference type="PANTHER" id="PTHR46796">
    <property type="entry name" value="HTH-TYPE TRANSCRIPTIONAL ACTIVATOR RHAS-RELATED"/>
    <property type="match status" value="1"/>
</dbReference>
<proteinExistence type="predicted"/>
<organism evidence="5 6">
    <name type="scientific">Brevibacterium linens</name>
    <dbReference type="NCBI Taxonomy" id="1703"/>
    <lineage>
        <taxon>Bacteria</taxon>
        <taxon>Bacillati</taxon>
        <taxon>Actinomycetota</taxon>
        <taxon>Actinomycetes</taxon>
        <taxon>Micrococcales</taxon>
        <taxon>Brevibacteriaceae</taxon>
        <taxon>Brevibacterium</taxon>
    </lineage>
</organism>
<dbReference type="PANTHER" id="PTHR46796:SF7">
    <property type="entry name" value="ARAC FAMILY TRANSCRIPTIONAL REGULATOR"/>
    <property type="match status" value="1"/>
</dbReference>
<dbReference type="SMART" id="SM00342">
    <property type="entry name" value="HTH_ARAC"/>
    <property type="match status" value="1"/>
</dbReference>
<dbReference type="Pfam" id="PF12852">
    <property type="entry name" value="Cupin_6"/>
    <property type="match status" value="1"/>
</dbReference>
<protein>
    <submittedName>
        <fullName evidence="5">Transcriptional regulator with only HTH domain, AraC family</fullName>
    </submittedName>
</protein>
<dbReference type="Gene3D" id="1.10.10.60">
    <property type="entry name" value="Homeodomain-like"/>
    <property type="match status" value="1"/>
</dbReference>
<dbReference type="GO" id="GO:0043565">
    <property type="term" value="F:sequence-specific DNA binding"/>
    <property type="evidence" value="ECO:0007669"/>
    <property type="project" value="InterPro"/>
</dbReference>
<reference evidence="5 6" key="1">
    <citation type="submission" date="2014-11" db="EMBL/GenBank/DDBJ databases">
        <title>Draft Genome Sequence of Brevibacterium linens AE038-8.</title>
        <authorList>
            <person name="Maizel D."/>
            <person name="Utturkar S.M."/>
            <person name="Brown S.D."/>
            <person name="Ferrero M."/>
            <person name="Rosen B.P."/>
        </authorList>
    </citation>
    <scope>NUCLEOTIDE SEQUENCE [LARGE SCALE GENOMIC DNA]</scope>
    <source>
        <strain evidence="5 6">AE038-8</strain>
    </source>
</reference>
<keyword evidence="1" id="KW-0805">Transcription regulation</keyword>
<dbReference type="InterPro" id="IPR032783">
    <property type="entry name" value="AraC_lig"/>
</dbReference>
<keyword evidence="6" id="KW-1185">Reference proteome</keyword>
<dbReference type="Pfam" id="PF12833">
    <property type="entry name" value="HTH_18"/>
    <property type="match status" value="1"/>
</dbReference>
<evidence type="ECO:0000256" key="3">
    <source>
        <dbReference type="ARBA" id="ARBA00023163"/>
    </source>
</evidence>
<evidence type="ECO:0000256" key="1">
    <source>
        <dbReference type="ARBA" id="ARBA00023015"/>
    </source>
</evidence>
<comment type="caution">
    <text evidence="5">The sequence shown here is derived from an EMBL/GenBank/DDBJ whole genome shotgun (WGS) entry which is preliminary data.</text>
</comment>
<dbReference type="InterPro" id="IPR018060">
    <property type="entry name" value="HTH_AraC"/>
</dbReference>
<dbReference type="EMBL" id="JTJZ01000012">
    <property type="protein sequence ID" value="KHS53997.1"/>
    <property type="molecule type" value="Genomic_DNA"/>
</dbReference>
<dbReference type="AlphaFoldDB" id="A0A0B9A565"/>
<dbReference type="Proteomes" id="UP000031488">
    <property type="component" value="Unassembled WGS sequence"/>
</dbReference>
<dbReference type="InterPro" id="IPR011051">
    <property type="entry name" value="RmlC_Cupin_sf"/>
</dbReference>
<dbReference type="PROSITE" id="PS01124">
    <property type="entry name" value="HTH_ARAC_FAMILY_2"/>
    <property type="match status" value="1"/>
</dbReference>
<evidence type="ECO:0000256" key="2">
    <source>
        <dbReference type="ARBA" id="ARBA00023125"/>
    </source>
</evidence>
<evidence type="ECO:0000259" key="4">
    <source>
        <dbReference type="PROSITE" id="PS01124"/>
    </source>
</evidence>
<evidence type="ECO:0000313" key="5">
    <source>
        <dbReference type="EMBL" id="KHS53997.1"/>
    </source>
</evidence>
<keyword evidence="3" id="KW-0804">Transcription</keyword>
<dbReference type="InterPro" id="IPR009057">
    <property type="entry name" value="Homeodomain-like_sf"/>
</dbReference>
<accession>A0A0B9A565</accession>
<feature type="domain" description="HTH araC/xylS-type" evidence="4">
    <location>
        <begin position="223"/>
        <end position="321"/>
    </location>
</feature>